<sequence>MSLVSLSETFRDEEKNSDVRTAKWYIIAASALAAAGGGPAVVDLYQLAIKGVTLDEEKTIQRRIKEAILKTSILYGVPKSLQALLPLFSILPDDRIDHTGPRCESLHSKEAAILREQKGREYFDTIWGLEAAQFHRDRNFKYQPDLYLLNLKFVYEWYLSEDTILSSTETQMCNAAALICSGNPVQALWHTRGILRHGGGIEQARLSQYIGLEIARLYDCKIGDIVRADDIEVDVKSPE</sequence>
<dbReference type="PANTHER" id="PTHR28180">
    <property type="entry name" value="CONSERVED MITOCHONDRIAL PROTEIN-RELATED"/>
    <property type="match status" value="1"/>
</dbReference>
<dbReference type="Proteomes" id="UP001174694">
    <property type="component" value="Unassembled WGS sequence"/>
</dbReference>
<dbReference type="InterPro" id="IPR029032">
    <property type="entry name" value="AhpD-like"/>
</dbReference>
<reference evidence="1" key="1">
    <citation type="submission" date="2022-07" db="EMBL/GenBank/DDBJ databases">
        <title>Fungi with potential for degradation of polypropylene.</title>
        <authorList>
            <person name="Gostincar C."/>
        </authorList>
    </citation>
    <scope>NUCLEOTIDE SEQUENCE</scope>
    <source>
        <strain evidence="1">EXF-13308</strain>
    </source>
</reference>
<accession>A0AA38S4D0</accession>
<protein>
    <recommendedName>
        <fullName evidence="3">Carboxymuconolactone decarboxylase-like domain-containing protein</fullName>
    </recommendedName>
</protein>
<evidence type="ECO:0000313" key="2">
    <source>
        <dbReference type="Proteomes" id="UP001174694"/>
    </source>
</evidence>
<evidence type="ECO:0008006" key="3">
    <source>
        <dbReference type="Google" id="ProtNLM"/>
    </source>
</evidence>
<keyword evidence="2" id="KW-1185">Reference proteome</keyword>
<proteinExistence type="predicted"/>
<dbReference type="Gene3D" id="1.20.1290.10">
    <property type="entry name" value="AhpD-like"/>
    <property type="match status" value="1"/>
</dbReference>
<dbReference type="InterPro" id="IPR052999">
    <property type="entry name" value="PTS1_Protein"/>
</dbReference>
<comment type="caution">
    <text evidence="1">The sequence shown here is derived from an EMBL/GenBank/DDBJ whole genome shotgun (WGS) entry which is preliminary data.</text>
</comment>
<dbReference type="EMBL" id="JANBVO010000002">
    <property type="protein sequence ID" value="KAJ9156045.1"/>
    <property type="molecule type" value="Genomic_DNA"/>
</dbReference>
<dbReference type="SUPFAM" id="SSF69118">
    <property type="entry name" value="AhpD-like"/>
    <property type="match status" value="1"/>
</dbReference>
<dbReference type="AlphaFoldDB" id="A0AA38S4D0"/>
<name>A0AA38S4D0_9PEZI</name>
<gene>
    <name evidence="1" type="ORF">NKR23_g804</name>
</gene>
<organism evidence="1 2">
    <name type="scientific">Pleurostoma richardsiae</name>
    <dbReference type="NCBI Taxonomy" id="41990"/>
    <lineage>
        <taxon>Eukaryota</taxon>
        <taxon>Fungi</taxon>
        <taxon>Dikarya</taxon>
        <taxon>Ascomycota</taxon>
        <taxon>Pezizomycotina</taxon>
        <taxon>Sordariomycetes</taxon>
        <taxon>Sordariomycetidae</taxon>
        <taxon>Calosphaeriales</taxon>
        <taxon>Pleurostomataceae</taxon>
        <taxon>Pleurostoma</taxon>
    </lineage>
</organism>
<evidence type="ECO:0000313" key="1">
    <source>
        <dbReference type="EMBL" id="KAJ9156045.1"/>
    </source>
</evidence>